<dbReference type="Pfam" id="PF22645">
    <property type="entry name" value="GKRP_SIS_N"/>
    <property type="match status" value="1"/>
</dbReference>
<dbReference type="InterPro" id="IPR005488">
    <property type="entry name" value="Etherase_MurQ"/>
</dbReference>
<dbReference type="PANTHER" id="PTHR10088">
    <property type="entry name" value="GLUCOKINASE REGULATORY PROTEIN"/>
    <property type="match status" value="1"/>
</dbReference>
<dbReference type="GO" id="GO:0016803">
    <property type="term" value="F:ether hydrolase activity"/>
    <property type="evidence" value="ECO:0007669"/>
    <property type="project" value="TreeGrafter"/>
</dbReference>
<dbReference type="EMBL" id="VTEZ01000001">
    <property type="protein sequence ID" value="TYS88739.1"/>
    <property type="molecule type" value="Genomic_DNA"/>
</dbReference>
<evidence type="ECO:0000256" key="1">
    <source>
        <dbReference type="ARBA" id="ARBA00023239"/>
    </source>
</evidence>
<proteinExistence type="inferred from homology"/>
<dbReference type="Gene3D" id="3.40.50.10490">
    <property type="entry name" value="Glucose-6-phosphate isomerase like protein, domain 1"/>
    <property type="match status" value="1"/>
</dbReference>
<dbReference type="GO" id="GO:0009254">
    <property type="term" value="P:peptidoglycan turnover"/>
    <property type="evidence" value="ECO:0007669"/>
    <property type="project" value="TreeGrafter"/>
</dbReference>
<dbReference type="FunFam" id="3.40.50.10490:FF:000014">
    <property type="entry name" value="N-acetylmuramic acid 6-phosphate etherase"/>
    <property type="match status" value="1"/>
</dbReference>
<dbReference type="NCBIfam" id="NF003915">
    <property type="entry name" value="PRK05441.1"/>
    <property type="match status" value="1"/>
</dbReference>
<dbReference type="NCBIfam" id="TIGR00274">
    <property type="entry name" value="N-acetylmuramic acid 6-phosphate etherase"/>
    <property type="match status" value="1"/>
</dbReference>
<protein>
    <recommendedName>
        <fullName evidence="3">N-acetylmuramic acid 6-phosphate etherase</fullName>
        <shortName evidence="3">MurNAc-6-P etherase</shortName>
        <ecNumber evidence="3">4.2.1.126</ecNumber>
    </recommendedName>
    <alternativeName>
        <fullName evidence="3">N-acetylmuramic acid 6-phosphate hydrolase</fullName>
    </alternativeName>
    <alternativeName>
        <fullName evidence="3">N-acetylmuramic acid 6-phosphate lyase</fullName>
    </alternativeName>
</protein>
<keyword evidence="2 3" id="KW-0119">Carbohydrate metabolism</keyword>
<sequence length="299" mass="31664">MDLHKILTETRNPNTLNIDTISTEKILEKINGEDQTVAYAVEKTIPVVSLVVDSIVARLENGGRLLYVGAGTSGRLGILDASECPPTFSTDPGQVIGIIAGGDRAIQFPLEGAEDDEEGGRNEIASHEVGANDVVVGIAASGRTPYTIGALKEAKSRGAVTASVVCSPKSPMCKVADHSIFAEVGPEVVTGSTRMKAGTAQKLILNMLTTASMIKLGKVYSNLMVDVMPSNAKLKVRARNIIMEAADVTEQEATEALETYGSVKPAILSLLTGLEEKEVYNLLNLHKGHLRSAIKAAIK</sequence>
<comment type="caution">
    <text evidence="5">The sequence shown here is derived from an EMBL/GenBank/DDBJ whole genome shotgun (WGS) entry which is preliminary data.</text>
</comment>
<dbReference type="AlphaFoldDB" id="A0A5D4U436"/>
<dbReference type="PANTHER" id="PTHR10088:SF4">
    <property type="entry name" value="GLUCOKINASE REGULATORY PROTEIN"/>
    <property type="match status" value="1"/>
</dbReference>
<dbReference type="InterPro" id="IPR040190">
    <property type="entry name" value="MURQ/GCKR"/>
</dbReference>
<dbReference type="RefSeq" id="WP_148968031.1">
    <property type="nucleotide sequence ID" value="NZ_CANLNA010000001.1"/>
</dbReference>
<dbReference type="OrthoDB" id="9813395at2"/>
<feature type="active site" evidence="3">
    <location>
        <position position="114"/>
    </location>
</feature>
<dbReference type="NCBIfam" id="NF009222">
    <property type="entry name" value="PRK12570.1"/>
    <property type="match status" value="1"/>
</dbReference>
<comment type="miscellaneous">
    <text evidence="3">A lyase-type mechanism (elimination/hydration) is suggested for the cleavage of the lactyl ether bond of MurNAc 6-phosphate, with the formation of an alpha,beta-unsaturated aldehyde intermediate with (E)-stereochemistry, followed by the syn addition of water to give product.</text>
</comment>
<comment type="function">
    <text evidence="3">Specifically catalyzes the cleavage of the D-lactyl ether substituent of MurNAc 6-phosphate, producing GlcNAc 6-phosphate and D-lactate.</text>
</comment>
<dbReference type="PROSITE" id="PS51464">
    <property type="entry name" value="SIS"/>
    <property type="match status" value="1"/>
</dbReference>
<dbReference type="Gene3D" id="1.10.8.1080">
    <property type="match status" value="1"/>
</dbReference>
<name>A0A5D4U436_9BACI</name>
<evidence type="ECO:0000259" key="4">
    <source>
        <dbReference type="PROSITE" id="PS51464"/>
    </source>
</evidence>
<dbReference type="HAMAP" id="MF_00068">
    <property type="entry name" value="MurQ"/>
    <property type="match status" value="1"/>
</dbReference>
<accession>A0A5D4U436</accession>
<comment type="catalytic activity">
    <reaction evidence="3">
        <text>N-acetyl-D-muramate 6-phosphate + H2O = N-acetyl-D-glucosamine 6-phosphate + (R)-lactate</text>
        <dbReference type="Rhea" id="RHEA:26410"/>
        <dbReference type="ChEBI" id="CHEBI:15377"/>
        <dbReference type="ChEBI" id="CHEBI:16004"/>
        <dbReference type="ChEBI" id="CHEBI:57513"/>
        <dbReference type="ChEBI" id="CHEBI:58722"/>
        <dbReference type="EC" id="4.2.1.126"/>
    </reaction>
</comment>
<comment type="pathway">
    <text evidence="3">Amino-sugar metabolism; N-acetylmuramate degradation.</text>
</comment>
<evidence type="ECO:0000256" key="2">
    <source>
        <dbReference type="ARBA" id="ARBA00023277"/>
    </source>
</evidence>
<dbReference type="UniPathway" id="UPA00342"/>
<dbReference type="GO" id="GO:0016835">
    <property type="term" value="F:carbon-oxygen lyase activity"/>
    <property type="evidence" value="ECO:0007669"/>
    <property type="project" value="UniProtKB-UniRule"/>
</dbReference>
<dbReference type="InterPro" id="IPR005486">
    <property type="entry name" value="Glucokinase_regulatory_CS"/>
</dbReference>
<dbReference type="CDD" id="cd05007">
    <property type="entry name" value="SIS_Etherase"/>
    <property type="match status" value="1"/>
</dbReference>
<feature type="domain" description="SIS" evidence="4">
    <location>
        <begin position="55"/>
        <end position="218"/>
    </location>
</feature>
<organism evidence="5 6">
    <name type="scientific">Rossellomorea aquimaris</name>
    <dbReference type="NCBI Taxonomy" id="189382"/>
    <lineage>
        <taxon>Bacteria</taxon>
        <taxon>Bacillati</taxon>
        <taxon>Bacillota</taxon>
        <taxon>Bacilli</taxon>
        <taxon>Bacillales</taxon>
        <taxon>Bacillaceae</taxon>
        <taxon>Rossellomorea</taxon>
    </lineage>
</organism>
<feature type="active site" description="Proton donor" evidence="3">
    <location>
        <position position="83"/>
    </location>
</feature>
<evidence type="ECO:0000313" key="6">
    <source>
        <dbReference type="Proteomes" id="UP000324269"/>
    </source>
</evidence>
<dbReference type="InterPro" id="IPR046348">
    <property type="entry name" value="SIS_dom_sf"/>
</dbReference>
<dbReference type="GO" id="GO:0097367">
    <property type="term" value="F:carbohydrate derivative binding"/>
    <property type="evidence" value="ECO:0007669"/>
    <property type="project" value="InterPro"/>
</dbReference>
<dbReference type="GO" id="GO:0097173">
    <property type="term" value="P:N-acetylmuramic acid catabolic process"/>
    <property type="evidence" value="ECO:0007669"/>
    <property type="project" value="UniProtKB-UniPathway"/>
</dbReference>
<dbReference type="PROSITE" id="PS01272">
    <property type="entry name" value="GCKR"/>
    <property type="match status" value="1"/>
</dbReference>
<dbReference type="InterPro" id="IPR001347">
    <property type="entry name" value="SIS_dom"/>
</dbReference>
<evidence type="ECO:0000313" key="5">
    <source>
        <dbReference type="EMBL" id="TYS88739.1"/>
    </source>
</evidence>
<dbReference type="Proteomes" id="UP000324269">
    <property type="component" value="Unassembled WGS sequence"/>
</dbReference>
<gene>
    <name evidence="3 5" type="primary">murQ</name>
    <name evidence="5" type="ORF">FZC85_04855</name>
</gene>
<dbReference type="SUPFAM" id="SSF53697">
    <property type="entry name" value="SIS domain"/>
    <property type="match status" value="1"/>
</dbReference>
<comment type="subunit">
    <text evidence="3">Homodimer.</text>
</comment>
<dbReference type="GO" id="GO:0046348">
    <property type="term" value="P:amino sugar catabolic process"/>
    <property type="evidence" value="ECO:0007669"/>
    <property type="project" value="InterPro"/>
</dbReference>
<keyword evidence="1 3" id="KW-0456">Lyase</keyword>
<comment type="similarity">
    <text evidence="3">Belongs to the GCKR-like family. MurNAc-6-P etherase subfamily.</text>
</comment>
<reference evidence="5 6" key="1">
    <citation type="submission" date="2019-08" db="EMBL/GenBank/DDBJ databases">
        <title>Bacillus genomes from the desert of Cuatro Cienegas, Coahuila.</title>
        <authorList>
            <person name="Olmedo-Alvarez G."/>
        </authorList>
    </citation>
    <scope>NUCLEOTIDE SEQUENCE [LARGE SCALE GENOMIC DNA]</scope>
    <source>
        <strain evidence="5 6">CH87b_3T</strain>
    </source>
</reference>
<evidence type="ECO:0000256" key="3">
    <source>
        <dbReference type="HAMAP-Rule" id="MF_00068"/>
    </source>
</evidence>
<dbReference type="EC" id="4.2.1.126" evidence="3"/>